<name>A0A182URQ0_ANOME</name>
<protein>
    <submittedName>
        <fullName evidence="1">Uncharacterized protein</fullName>
    </submittedName>
</protein>
<reference evidence="1" key="1">
    <citation type="submission" date="2020-05" db="UniProtKB">
        <authorList>
            <consortium name="EnsemblMetazoa"/>
        </authorList>
    </citation>
    <scope>IDENTIFICATION</scope>
    <source>
        <strain evidence="1">MAF</strain>
    </source>
</reference>
<dbReference type="AlphaFoldDB" id="A0A182URQ0"/>
<sequence>MQFASILQMPTVANARGYYAIADRFQPDRHDATVLVHRRGTVPQMLRAGTIPEDCGASVLTLHVRSRVVVQVFKYELLFPALEGVSLDVI</sequence>
<proteinExistence type="predicted"/>
<evidence type="ECO:0000313" key="2">
    <source>
        <dbReference type="Proteomes" id="UP000075903"/>
    </source>
</evidence>
<accession>A0A182URQ0</accession>
<dbReference type="EnsemblMetazoa" id="AMEM002465-RA">
    <property type="protein sequence ID" value="AMEM002465-PA"/>
    <property type="gene ID" value="AMEM002465"/>
</dbReference>
<dbReference type="VEuPathDB" id="VectorBase:AMEM002465"/>
<evidence type="ECO:0000313" key="1">
    <source>
        <dbReference type="EnsemblMetazoa" id="AMEM002465-PA"/>
    </source>
</evidence>
<organism evidence="1 2">
    <name type="scientific">Anopheles merus</name>
    <name type="common">Mosquito</name>
    <dbReference type="NCBI Taxonomy" id="30066"/>
    <lineage>
        <taxon>Eukaryota</taxon>
        <taxon>Metazoa</taxon>
        <taxon>Ecdysozoa</taxon>
        <taxon>Arthropoda</taxon>
        <taxon>Hexapoda</taxon>
        <taxon>Insecta</taxon>
        <taxon>Pterygota</taxon>
        <taxon>Neoptera</taxon>
        <taxon>Endopterygota</taxon>
        <taxon>Diptera</taxon>
        <taxon>Nematocera</taxon>
        <taxon>Culicoidea</taxon>
        <taxon>Culicidae</taxon>
        <taxon>Anophelinae</taxon>
        <taxon>Anopheles</taxon>
    </lineage>
</organism>
<keyword evidence="2" id="KW-1185">Reference proteome</keyword>
<dbReference type="Proteomes" id="UP000075903">
    <property type="component" value="Unassembled WGS sequence"/>
</dbReference>